<dbReference type="InterPro" id="IPR048364">
    <property type="entry name" value="Hikeshi-like_C"/>
</dbReference>
<evidence type="ECO:0000259" key="3">
    <source>
        <dbReference type="Pfam" id="PF21057"/>
    </source>
</evidence>
<feature type="domain" description="Hikeshi-like N-terminal" evidence="2">
    <location>
        <begin position="6"/>
        <end position="132"/>
    </location>
</feature>
<dbReference type="GO" id="GO:0005634">
    <property type="term" value="C:nucleus"/>
    <property type="evidence" value="ECO:0007669"/>
    <property type="project" value="TreeGrafter"/>
</dbReference>
<comment type="caution">
    <text evidence="4">The sequence shown here is derived from an EMBL/GenBank/DDBJ whole genome shotgun (WGS) entry which is preliminary data.</text>
</comment>
<name>A0A8H5H997_9AGAR</name>
<evidence type="ECO:0000313" key="5">
    <source>
        <dbReference type="Proteomes" id="UP000518752"/>
    </source>
</evidence>
<evidence type="ECO:0000313" key="4">
    <source>
        <dbReference type="EMBL" id="KAF5378970.1"/>
    </source>
</evidence>
<protein>
    <recommendedName>
        <fullName evidence="6">Hikeshi-like domain-containing protein</fullName>
    </recommendedName>
</protein>
<gene>
    <name evidence="4" type="ORF">D9757_009085</name>
</gene>
<evidence type="ECO:0000259" key="2">
    <source>
        <dbReference type="Pfam" id="PF05603"/>
    </source>
</evidence>
<sequence length="208" mass="22478">MFGCLVAGRLLQTNLQQIDETHAVFELSKASTINHVCVFLLGNVPFPEGYGATVHLHWPGRGFQLLGMLSNDKPSAIFRLRASFTSSTTTRAFEGQGSLTVPSEAASNTDVTAVLGISIEPLSQIYPQISSIHPNSAGSSNSIHRPLPNAALLAERIVRHLLNYLSSFAASGLGPDVAVPISIIEKWYVTFTNKVKNGGTEFLEREVE</sequence>
<organism evidence="4 5">
    <name type="scientific">Collybiopsis confluens</name>
    <dbReference type="NCBI Taxonomy" id="2823264"/>
    <lineage>
        <taxon>Eukaryota</taxon>
        <taxon>Fungi</taxon>
        <taxon>Dikarya</taxon>
        <taxon>Basidiomycota</taxon>
        <taxon>Agaricomycotina</taxon>
        <taxon>Agaricomycetes</taxon>
        <taxon>Agaricomycetidae</taxon>
        <taxon>Agaricales</taxon>
        <taxon>Marasmiineae</taxon>
        <taxon>Omphalotaceae</taxon>
        <taxon>Collybiopsis</taxon>
    </lineage>
</organism>
<dbReference type="PANTHER" id="PTHR12925">
    <property type="entry name" value="HIKESHI FAMILY MEMBER"/>
    <property type="match status" value="1"/>
</dbReference>
<dbReference type="Proteomes" id="UP000518752">
    <property type="component" value="Unassembled WGS sequence"/>
</dbReference>
<dbReference type="OrthoDB" id="10248398at2759"/>
<proteinExistence type="inferred from homology"/>
<dbReference type="InterPro" id="IPR008493">
    <property type="entry name" value="Hikeshi-like_N"/>
</dbReference>
<dbReference type="AlphaFoldDB" id="A0A8H5H997"/>
<dbReference type="GO" id="GO:0006606">
    <property type="term" value="P:protein import into nucleus"/>
    <property type="evidence" value="ECO:0007669"/>
    <property type="project" value="TreeGrafter"/>
</dbReference>
<dbReference type="EMBL" id="JAACJN010000072">
    <property type="protein sequence ID" value="KAF5378970.1"/>
    <property type="molecule type" value="Genomic_DNA"/>
</dbReference>
<dbReference type="GO" id="GO:0061608">
    <property type="term" value="F:nuclear import signal receptor activity"/>
    <property type="evidence" value="ECO:0007669"/>
    <property type="project" value="TreeGrafter"/>
</dbReference>
<dbReference type="GO" id="GO:0005829">
    <property type="term" value="C:cytosol"/>
    <property type="evidence" value="ECO:0007669"/>
    <property type="project" value="TreeGrafter"/>
</dbReference>
<evidence type="ECO:0008006" key="6">
    <source>
        <dbReference type="Google" id="ProtNLM"/>
    </source>
</evidence>
<reference evidence="4 5" key="1">
    <citation type="journal article" date="2020" name="ISME J.">
        <title>Uncovering the hidden diversity of litter-decomposition mechanisms in mushroom-forming fungi.</title>
        <authorList>
            <person name="Floudas D."/>
            <person name="Bentzer J."/>
            <person name="Ahren D."/>
            <person name="Johansson T."/>
            <person name="Persson P."/>
            <person name="Tunlid A."/>
        </authorList>
    </citation>
    <scope>NUCLEOTIDE SEQUENCE [LARGE SCALE GENOMIC DNA]</scope>
    <source>
        <strain evidence="4 5">CBS 406.79</strain>
    </source>
</reference>
<comment type="similarity">
    <text evidence="1">Belongs to the OPI10 family.</text>
</comment>
<evidence type="ECO:0000256" key="1">
    <source>
        <dbReference type="ARBA" id="ARBA00006623"/>
    </source>
</evidence>
<dbReference type="InterPro" id="IPR031318">
    <property type="entry name" value="OPI10"/>
</dbReference>
<accession>A0A8H5H997</accession>
<feature type="domain" description="Hikeshi-like C-terminal" evidence="3">
    <location>
        <begin position="150"/>
        <end position="205"/>
    </location>
</feature>
<dbReference type="Pfam" id="PF21057">
    <property type="entry name" value="Hikeshi-like_C"/>
    <property type="match status" value="1"/>
</dbReference>
<dbReference type="Pfam" id="PF05603">
    <property type="entry name" value="Hikeshi-like_N"/>
    <property type="match status" value="1"/>
</dbReference>
<dbReference type="PANTHER" id="PTHR12925:SF0">
    <property type="entry name" value="PROTEIN HIKESHI"/>
    <property type="match status" value="1"/>
</dbReference>
<keyword evidence="5" id="KW-1185">Reference proteome</keyword>